<protein>
    <submittedName>
        <fullName evidence="2">Uncharacterized protein</fullName>
    </submittedName>
</protein>
<evidence type="ECO:0000313" key="2">
    <source>
        <dbReference type="EMBL" id="EOY49608.1"/>
    </source>
</evidence>
<dbReference type="EMBL" id="CM001889">
    <property type="protein sequence ID" value="EOY49608.1"/>
    <property type="molecule type" value="Genomic_DNA"/>
</dbReference>
<evidence type="ECO:0000313" key="3">
    <source>
        <dbReference type="Proteomes" id="UP000014062"/>
    </source>
</evidence>
<organism evidence="2 3">
    <name type="scientific">Streptomyces lividans 1326</name>
    <dbReference type="NCBI Taxonomy" id="1200984"/>
    <lineage>
        <taxon>Bacteria</taxon>
        <taxon>Bacillati</taxon>
        <taxon>Actinomycetota</taxon>
        <taxon>Actinomycetes</taxon>
        <taxon>Kitasatosporales</taxon>
        <taxon>Streptomycetaceae</taxon>
        <taxon>Streptomyces</taxon>
    </lineage>
</organism>
<feature type="compositionally biased region" description="Basic residues" evidence="1">
    <location>
        <begin position="68"/>
        <end position="81"/>
    </location>
</feature>
<gene>
    <name evidence="2" type="ORF">SLI_4900</name>
</gene>
<proteinExistence type="predicted"/>
<name>A0A7U9HD99_STRLI</name>
<reference evidence="3" key="1">
    <citation type="journal article" date="2013" name="Genome Biol. Evol.">
        <title>The genome sequence of Streptomyces lividans 66 reveals a novel tRNA-dependent peptide biosynthetic system within a metal-related genomic island.</title>
        <authorList>
            <person name="Cruz-Morales P."/>
            <person name="Vijgenboom E."/>
            <person name="Iruegas-Bocardo F."/>
            <person name="Girard G."/>
            <person name="Yanez-Guerra L.A."/>
            <person name="Ramos-Aboites H.E."/>
            <person name="Pernodet J.L."/>
            <person name="Anne J."/>
            <person name="van Wezel G.P."/>
            <person name="Barona-Gomez F."/>
        </authorList>
    </citation>
    <scope>NUCLEOTIDE SEQUENCE [LARGE SCALE GENOMIC DNA]</scope>
    <source>
        <strain evidence="3">1326</strain>
    </source>
</reference>
<evidence type="ECO:0000256" key="1">
    <source>
        <dbReference type="SAM" id="MobiDB-lite"/>
    </source>
</evidence>
<sequence length="81" mass="8574">MSGRVSGPYRHTSAAAGPRGVLGRIRTSLATRRDPSGDQSGGEAPLRIRYCLRRCHGAPPKSGSTSSKPRRCARAAKGSRL</sequence>
<accession>A0A7U9HD99</accession>
<dbReference type="AlphaFoldDB" id="A0A7U9HD99"/>
<dbReference type="Proteomes" id="UP000014062">
    <property type="component" value="Chromosome"/>
</dbReference>
<feature type="region of interest" description="Disordered" evidence="1">
    <location>
        <begin position="1"/>
        <end position="81"/>
    </location>
</feature>